<dbReference type="AlphaFoldDB" id="A0AAV9VT60"/>
<accession>A0AAV9VT60</accession>
<protein>
    <submittedName>
        <fullName evidence="2">Uncharacterized protein</fullName>
    </submittedName>
</protein>
<name>A0AAV9VT60_9PEZI</name>
<feature type="compositionally biased region" description="Basic and acidic residues" evidence="1">
    <location>
        <begin position="333"/>
        <end position="345"/>
    </location>
</feature>
<sequence>MTRKYEGSGVLPQENLQSEIPVRTQKAINLKTEDMMKLPLRPIGLVDIKTYVFTPNRVLADVGVLVPGSLVTDIEPMNLWAEATMDMQVTTVTKTAGYGTTEKLLPPLPAAPDIQMLNWSAPGRRDDYAYKTGDVSFNLYGSQGVPDYLVGYQYGNCRYDNQPGPLATSIPPGDTRGGMQFDVEVDLAEAMNSSMTIKDNGMSENLRVKLRRMELEEFYQVILEEKRLDRSESPKTKVIRKRLKSIMKDTAKSILNKKVSFQPKKDISLVEQHEDEDCNYLDMPPENSYVMGKAFAAQATTSTKPPAAPDERSEASRIIPQSSPAPVEPEPNPNDRKWRWLDKHKNCSGFQ</sequence>
<feature type="region of interest" description="Disordered" evidence="1">
    <location>
        <begin position="297"/>
        <end position="351"/>
    </location>
</feature>
<evidence type="ECO:0000313" key="2">
    <source>
        <dbReference type="EMBL" id="KAK6495962.1"/>
    </source>
</evidence>
<evidence type="ECO:0000256" key="1">
    <source>
        <dbReference type="SAM" id="MobiDB-lite"/>
    </source>
</evidence>
<proteinExistence type="predicted"/>
<organism evidence="2 3">
    <name type="scientific">Arthrobotrys musiformis</name>
    <dbReference type="NCBI Taxonomy" id="47236"/>
    <lineage>
        <taxon>Eukaryota</taxon>
        <taxon>Fungi</taxon>
        <taxon>Dikarya</taxon>
        <taxon>Ascomycota</taxon>
        <taxon>Pezizomycotina</taxon>
        <taxon>Orbiliomycetes</taxon>
        <taxon>Orbiliales</taxon>
        <taxon>Orbiliaceae</taxon>
        <taxon>Arthrobotrys</taxon>
    </lineage>
</organism>
<gene>
    <name evidence="2" type="ORF">TWF481_003007</name>
</gene>
<dbReference type="Proteomes" id="UP001370758">
    <property type="component" value="Unassembled WGS sequence"/>
</dbReference>
<dbReference type="EMBL" id="JAVHJL010000012">
    <property type="protein sequence ID" value="KAK6495962.1"/>
    <property type="molecule type" value="Genomic_DNA"/>
</dbReference>
<reference evidence="2 3" key="1">
    <citation type="submission" date="2023-08" db="EMBL/GenBank/DDBJ databases">
        <authorList>
            <person name="Palmer J.M."/>
        </authorList>
    </citation>
    <scope>NUCLEOTIDE SEQUENCE [LARGE SCALE GENOMIC DNA]</scope>
    <source>
        <strain evidence="2 3">TWF481</strain>
    </source>
</reference>
<evidence type="ECO:0000313" key="3">
    <source>
        <dbReference type="Proteomes" id="UP001370758"/>
    </source>
</evidence>
<keyword evidence="3" id="KW-1185">Reference proteome</keyword>
<comment type="caution">
    <text evidence="2">The sequence shown here is derived from an EMBL/GenBank/DDBJ whole genome shotgun (WGS) entry which is preliminary data.</text>
</comment>